<reference evidence="1 2" key="1">
    <citation type="submission" date="2016-05" db="EMBL/GenBank/DDBJ databases">
        <title>Draft Genome Sequence of Algibacter sp. Strain SK-16 Isolated from the Surface Water of Aburatsubo Inlet.</title>
        <authorList>
            <person name="Wong S.-K."/>
            <person name="Yoshizawa S."/>
            <person name="Nakajima Y."/>
            <person name="Ogura Y."/>
            <person name="Tetsuya H."/>
            <person name="Hamasaki K."/>
        </authorList>
    </citation>
    <scope>NUCLEOTIDE SEQUENCE [LARGE SCALE GENOMIC DNA]</scope>
    <source>
        <strain evidence="1 2">SK-16</strain>
    </source>
</reference>
<sequence>MKNITFLLFIVLFVSCKTTYHSYIYDIESKTPIENVKIYNLNSLVVKTDRNGYFEINKIKGGEL</sequence>
<dbReference type="AlphaFoldDB" id="A0A1E5SHE4"/>
<proteinExistence type="predicted"/>
<gene>
    <name evidence="1" type="ORF">A8C32_04835</name>
</gene>
<accession>A0A1E5SHE4</accession>
<keyword evidence="2" id="KW-1185">Reference proteome</keyword>
<dbReference type="PROSITE" id="PS51257">
    <property type="entry name" value="PROKAR_LIPOPROTEIN"/>
    <property type="match status" value="1"/>
</dbReference>
<dbReference type="Proteomes" id="UP000095713">
    <property type="component" value="Unassembled WGS sequence"/>
</dbReference>
<evidence type="ECO:0000313" key="1">
    <source>
        <dbReference type="EMBL" id="OEJ98535.1"/>
    </source>
</evidence>
<name>A0A1E5SHE4_9FLAO</name>
<evidence type="ECO:0000313" key="2">
    <source>
        <dbReference type="Proteomes" id="UP000095713"/>
    </source>
</evidence>
<dbReference type="RefSeq" id="WP_069831223.1">
    <property type="nucleotide sequence ID" value="NZ_MDJD01000054.1"/>
</dbReference>
<protein>
    <recommendedName>
        <fullName evidence="3">Lipoprotein</fullName>
    </recommendedName>
</protein>
<comment type="caution">
    <text evidence="1">The sequence shown here is derived from an EMBL/GenBank/DDBJ whole genome shotgun (WGS) entry which is preliminary data.</text>
</comment>
<dbReference type="OrthoDB" id="1363524at2"/>
<dbReference type="EMBL" id="MDJD01000054">
    <property type="protein sequence ID" value="OEJ98535.1"/>
    <property type="molecule type" value="Genomic_DNA"/>
</dbReference>
<organism evidence="1 2">
    <name type="scientific">Flavivirga aquatica</name>
    <dbReference type="NCBI Taxonomy" id="1849968"/>
    <lineage>
        <taxon>Bacteria</taxon>
        <taxon>Pseudomonadati</taxon>
        <taxon>Bacteroidota</taxon>
        <taxon>Flavobacteriia</taxon>
        <taxon>Flavobacteriales</taxon>
        <taxon>Flavobacteriaceae</taxon>
        <taxon>Flavivirga</taxon>
    </lineage>
</organism>
<evidence type="ECO:0008006" key="3">
    <source>
        <dbReference type="Google" id="ProtNLM"/>
    </source>
</evidence>